<evidence type="ECO:0000256" key="1">
    <source>
        <dbReference type="PROSITE-ProRule" id="PRU00339"/>
    </source>
</evidence>
<dbReference type="InterPro" id="IPR011990">
    <property type="entry name" value="TPR-like_helical_dom_sf"/>
</dbReference>
<keyword evidence="2" id="KW-0812">Transmembrane</keyword>
<dbReference type="OrthoDB" id="7308181at2"/>
<feature type="transmembrane region" description="Helical" evidence="2">
    <location>
        <begin position="193"/>
        <end position="214"/>
    </location>
</feature>
<dbReference type="AlphaFoldDB" id="A0A1G9M5N5"/>
<dbReference type="EMBL" id="FNHG01000001">
    <property type="protein sequence ID" value="SDL69247.1"/>
    <property type="molecule type" value="Genomic_DNA"/>
</dbReference>
<proteinExistence type="predicted"/>
<sequence>MSGQTKYRAFISYSHDDSRWARRIHRALEAYRLPANLVGTSTAHGLVPKRLNPIFRDRDDLPAAGDLTASVRTALAQSDVLIVVCSPAAAASRWVNQEIQEFRTVRPQGQILAAIVAGNPGTVAGPDGAGDGCFPAALLENGLPESEAEPVGADFRPKGDGFRMGVVKLVAGMLGLRLDEIIQRDLQRRQQRVTTVTMLSLLLAVIMTGLTLLASSARSEAERRKADAEDLIEFMLSDLQDKLEPVGRLDVLDAVGEKVVAYYAAQPTRQLSADALGRRSRAFHLLGEIESAEGDLESAYEHFRRAYDATQQLLLIADDDPDRIFEHSQSAYWVGYYAWRQGRLDDAEGHFRAYRDLAGRLTEIDAGNTEWLAEFAYANTNLGVVYLQSARLPEARDSFVAASALMADLASRQPDVVQAHVDHANALAWVATVYEMTDGRDAAIAARQQEIAIYEDQLSAEVDDWNIRRDAINAERALARLLIAPGADTPAADLQIALAILEATSFEADALLQRDPANGNWRLTTVRQRLWLAQARLLAHDVAGAREAYLDASAYMAHPSWMADASARIAETRLYAALVEARIFVAMGQDESAHLRLDHLMTSLVAEANWQTEFQYGPYLYAASANELADLELRRGAPAAAETLRSHMVTMLTPISSQLRLDAAMEFHRAQSVTALEAAEAN</sequence>
<evidence type="ECO:0000256" key="2">
    <source>
        <dbReference type="SAM" id="Phobius"/>
    </source>
</evidence>
<dbReference type="Proteomes" id="UP000199759">
    <property type="component" value="Unassembled WGS sequence"/>
</dbReference>
<dbReference type="RefSeq" id="WP_091765750.1">
    <property type="nucleotide sequence ID" value="NZ_FNHG01000001.1"/>
</dbReference>
<evidence type="ECO:0000259" key="3">
    <source>
        <dbReference type="Pfam" id="PF13676"/>
    </source>
</evidence>
<reference evidence="4 5" key="1">
    <citation type="submission" date="2016-10" db="EMBL/GenBank/DDBJ databases">
        <authorList>
            <person name="de Groot N.N."/>
        </authorList>
    </citation>
    <scope>NUCLEOTIDE SEQUENCE [LARGE SCALE GENOMIC DNA]</scope>
    <source>
        <strain evidence="4 5">DSM 16077</strain>
    </source>
</reference>
<protein>
    <submittedName>
        <fullName evidence="4">MTH538 TIR-like domain</fullName>
    </submittedName>
</protein>
<dbReference type="Gene3D" id="1.25.40.10">
    <property type="entry name" value="Tetratricopeptide repeat domain"/>
    <property type="match status" value="1"/>
</dbReference>
<accession>A0A1G9M5N5</accession>
<dbReference type="SUPFAM" id="SSF48452">
    <property type="entry name" value="TPR-like"/>
    <property type="match status" value="1"/>
</dbReference>
<dbReference type="SUPFAM" id="SSF52200">
    <property type="entry name" value="Toll/Interleukin receptor TIR domain"/>
    <property type="match status" value="1"/>
</dbReference>
<evidence type="ECO:0000313" key="4">
    <source>
        <dbReference type="EMBL" id="SDL69247.1"/>
    </source>
</evidence>
<dbReference type="Gene3D" id="3.40.50.10140">
    <property type="entry name" value="Toll/interleukin-1 receptor homology (TIR) domain"/>
    <property type="match status" value="1"/>
</dbReference>
<organism evidence="4 5">
    <name type="scientific">Maricaulis salignorans</name>
    <dbReference type="NCBI Taxonomy" id="144026"/>
    <lineage>
        <taxon>Bacteria</taxon>
        <taxon>Pseudomonadati</taxon>
        <taxon>Pseudomonadota</taxon>
        <taxon>Alphaproteobacteria</taxon>
        <taxon>Maricaulales</taxon>
        <taxon>Maricaulaceae</taxon>
        <taxon>Maricaulis</taxon>
    </lineage>
</organism>
<feature type="domain" description="TIR" evidence="3">
    <location>
        <begin position="10"/>
        <end position="110"/>
    </location>
</feature>
<dbReference type="InterPro" id="IPR000157">
    <property type="entry name" value="TIR_dom"/>
</dbReference>
<keyword evidence="5" id="KW-1185">Reference proteome</keyword>
<evidence type="ECO:0000313" key="5">
    <source>
        <dbReference type="Proteomes" id="UP000199759"/>
    </source>
</evidence>
<dbReference type="GO" id="GO:0007165">
    <property type="term" value="P:signal transduction"/>
    <property type="evidence" value="ECO:0007669"/>
    <property type="project" value="InterPro"/>
</dbReference>
<dbReference type="InterPro" id="IPR019734">
    <property type="entry name" value="TPR_rpt"/>
</dbReference>
<keyword evidence="2" id="KW-1133">Transmembrane helix</keyword>
<dbReference type="STRING" id="144026.SAMN04488568_101329"/>
<name>A0A1G9M5N5_9PROT</name>
<feature type="repeat" description="TPR" evidence="1">
    <location>
        <begin position="280"/>
        <end position="313"/>
    </location>
</feature>
<dbReference type="PROSITE" id="PS50005">
    <property type="entry name" value="TPR"/>
    <property type="match status" value="1"/>
</dbReference>
<keyword evidence="1" id="KW-0802">TPR repeat</keyword>
<keyword evidence="2" id="KW-0472">Membrane</keyword>
<dbReference type="InterPro" id="IPR035897">
    <property type="entry name" value="Toll_tir_struct_dom_sf"/>
</dbReference>
<gene>
    <name evidence="4" type="ORF">SAMN04488568_101329</name>
</gene>
<dbReference type="Pfam" id="PF13676">
    <property type="entry name" value="TIR_2"/>
    <property type="match status" value="1"/>
</dbReference>